<feature type="transmembrane region" description="Helical" evidence="1">
    <location>
        <begin position="6"/>
        <end position="24"/>
    </location>
</feature>
<feature type="transmembrane region" description="Helical" evidence="1">
    <location>
        <begin position="91"/>
        <end position="109"/>
    </location>
</feature>
<dbReference type="Proteomes" id="UP000321798">
    <property type="component" value="Unassembled WGS sequence"/>
</dbReference>
<accession>A0A512P9F5</accession>
<keyword evidence="1" id="KW-0812">Transmembrane</keyword>
<feature type="transmembrane region" description="Helical" evidence="1">
    <location>
        <begin position="45"/>
        <end position="71"/>
    </location>
</feature>
<evidence type="ECO:0000313" key="2">
    <source>
        <dbReference type="EMBL" id="GEP67838.1"/>
    </source>
</evidence>
<gene>
    <name evidence="2" type="ORF">CSO01_05530</name>
</gene>
<sequence>MITENWLGILLFFLFAAPGLLYDLREDRYRATVKESAFREAGRTALASVLLASAALPFTYLASLLLPAVFASPAEALRAGAGAVRVDPARLGATVAVQVGVALALAWLVQWLRRRSSETNIVADSLWTLSLRDQKTPDSRVLVRARLKSGEIWSGLVEGFSADLEVADRELVLGPPLSRISNRKSQEMPQEWVRVVITGTEIEYLMVQYVTLDEG</sequence>
<keyword evidence="3" id="KW-1185">Reference proteome</keyword>
<keyword evidence="1" id="KW-0472">Membrane</keyword>
<dbReference type="AlphaFoldDB" id="A0A512P9F5"/>
<protein>
    <submittedName>
        <fullName evidence="2">Uncharacterized protein</fullName>
    </submittedName>
</protein>
<name>A0A512P9F5_9CELL</name>
<keyword evidence="1" id="KW-1133">Transmembrane helix</keyword>
<dbReference type="OrthoDB" id="3619694at2"/>
<dbReference type="Pfam" id="PF19865">
    <property type="entry name" value="DUF6338"/>
    <property type="match status" value="1"/>
</dbReference>
<organism evidence="2 3">
    <name type="scientific">Cellulomonas soli</name>
    <dbReference type="NCBI Taxonomy" id="931535"/>
    <lineage>
        <taxon>Bacteria</taxon>
        <taxon>Bacillati</taxon>
        <taxon>Actinomycetota</taxon>
        <taxon>Actinomycetes</taxon>
        <taxon>Micrococcales</taxon>
        <taxon>Cellulomonadaceae</taxon>
        <taxon>Cellulomonas</taxon>
    </lineage>
</organism>
<dbReference type="EMBL" id="BKAL01000002">
    <property type="protein sequence ID" value="GEP67838.1"/>
    <property type="molecule type" value="Genomic_DNA"/>
</dbReference>
<dbReference type="RefSeq" id="WP_146951626.1">
    <property type="nucleotide sequence ID" value="NZ_BAABBJ010000015.1"/>
</dbReference>
<evidence type="ECO:0000256" key="1">
    <source>
        <dbReference type="SAM" id="Phobius"/>
    </source>
</evidence>
<evidence type="ECO:0000313" key="3">
    <source>
        <dbReference type="Proteomes" id="UP000321798"/>
    </source>
</evidence>
<comment type="caution">
    <text evidence="2">The sequence shown here is derived from an EMBL/GenBank/DDBJ whole genome shotgun (WGS) entry which is preliminary data.</text>
</comment>
<reference evidence="2 3" key="1">
    <citation type="submission" date="2019-07" db="EMBL/GenBank/DDBJ databases">
        <title>Whole genome shotgun sequence of Cellulomonas soli NBRC 109434.</title>
        <authorList>
            <person name="Hosoyama A."/>
            <person name="Uohara A."/>
            <person name="Ohji S."/>
            <person name="Ichikawa N."/>
        </authorList>
    </citation>
    <scope>NUCLEOTIDE SEQUENCE [LARGE SCALE GENOMIC DNA]</scope>
    <source>
        <strain evidence="2 3">NBRC 109434</strain>
    </source>
</reference>
<dbReference type="InterPro" id="IPR045919">
    <property type="entry name" value="DUF6338"/>
</dbReference>
<proteinExistence type="predicted"/>